<evidence type="ECO:0000256" key="1">
    <source>
        <dbReference type="SAM" id="SignalP"/>
    </source>
</evidence>
<sequence precursor="true">MGKLYVDAAFLLAFLIYAAHAPTAAYGDVREELDSFLQAQGTNWLPLKQFDVLVRTDEIREPAIVAGFTRTTYERLIFDWDANRFVYAKTSVKESLGDRPYKQSIETGFIVKEGKFRTFDTPERHLPPREVQDFRVVFDNHTVPDFRVLLFMKLGWGSTRTWTEDMANLIDVYPRTATDVSAIAQEGENVVLQAFFDNDSGFRWSFSKDSLMPVEVQWRRRSPQNTETTILGRDEIVWESHKGIFLPEKVVGEYLDRQGRLPPDDLIKQVEQIDGENRAEKIRAFLKENFMDVMVQRDQRFHWVSVNQPLTESVFDFSMIDQADEFRKLLDPNEAGASGLSDKSE</sequence>
<feature type="signal peptide" evidence="1">
    <location>
        <begin position="1"/>
        <end position="21"/>
    </location>
</feature>
<dbReference type="AlphaFoldDB" id="A0A5C5ZPK7"/>
<feature type="chain" id="PRO_5022700021" description="DUF4340 domain-containing protein" evidence="1">
    <location>
        <begin position="22"/>
        <end position="345"/>
    </location>
</feature>
<keyword evidence="3" id="KW-1185">Reference proteome</keyword>
<dbReference type="Proteomes" id="UP000320176">
    <property type="component" value="Unassembled WGS sequence"/>
</dbReference>
<name>A0A5C5ZPK7_9BACT</name>
<evidence type="ECO:0000313" key="2">
    <source>
        <dbReference type="EMBL" id="TWT89452.1"/>
    </source>
</evidence>
<gene>
    <name evidence="2" type="ORF">Pla52n_67910</name>
</gene>
<evidence type="ECO:0000313" key="3">
    <source>
        <dbReference type="Proteomes" id="UP000320176"/>
    </source>
</evidence>
<proteinExistence type="predicted"/>
<comment type="caution">
    <text evidence="2">The sequence shown here is derived from an EMBL/GenBank/DDBJ whole genome shotgun (WGS) entry which is preliminary data.</text>
</comment>
<protein>
    <recommendedName>
        <fullName evidence="4">DUF4340 domain-containing protein</fullName>
    </recommendedName>
</protein>
<evidence type="ECO:0008006" key="4">
    <source>
        <dbReference type="Google" id="ProtNLM"/>
    </source>
</evidence>
<organism evidence="2 3">
    <name type="scientific">Stieleria varia</name>
    <dbReference type="NCBI Taxonomy" id="2528005"/>
    <lineage>
        <taxon>Bacteria</taxon>
        <taxon>Pseudomonadati</taxon>
        <taxon>Planctomycetota</taxon>
        <taxon>Planctomycetia</taxon>
        <taxon>Pirellulales</taxon>
        <taxon>Pirellulaceae</taxon>
        <taxon>Stieleria</taxon>
    </lineage>
</organism>
<reference evidence="2 3" key="1">
    <citation type="submission" date="2019-02" db="EMBL/GenBank/DDBJ databases">
        <title>Deep-cultivation of Planctomycetes and their phenomic and genomic characterization uncovers novel biology.</title>
        <authorList>
            <person name="Wiegand S."/>
            <person name="Jogler M."/>
            <person name="Boedeker C."/>
            <person name="Pinto D."/>
            <person name="Vollmers J."/>
            <person name="Rivas-Marin E."/>
            <person name="Kohn T."/>
            <person name="Peeters S.H."/>
            <person name="Heuer A."/>
            <person name="Rast P."/>
            <person name="Oberbeckmann S."/>
            <person name="Bunk B."/>
            <person name="Jeske O."/>
            <person name="Meyerdierks A."/>
            <person name="Storesund J.E."/>
            <person name="Kallscheuer N."/>
            <person name="Luecker S."/>
            <person name="Lage O.M."/>
            <person name="Pohl T."/>
            <person name="Merkel B.J."/>
            <person name="Hornburger P."/>
            <person name="Mueller R.-W."/>
            <person name="Bruemmer F."/>
            <person name="Labrenz M."/>
            <person name="Spormann A.M."/>
            <person name="Op Den Camp H."/>
            <person name="Overmann J."/>
            <person name="Amann R."/>
            <person name="Jetten M.S.M."/>
            <person name="Mascher T."/>
            <person name="Medema M.H."/>
            <person name="Devos D.P."/>
            <person name="Kaster A.-K."/>
            <person name="Ovreas L."/>
            <person name="Rohde M."/>
            <person name="Galperin M.Y."/>
            <person name="Jogler C."/>
        </authorList>
    </citation>
    <scope>NUCLEOTIDE SEQUENCE [LARGE SCALE GENOMIC DNA]</scope>
    <source>
        <strain evidence="2 3">Pla52n</strain>
    </source>
</reference>
<dbReference type="EMBL" id="SJPN01000022">
    <property type="protein sequence ID" value="TWT89452.1"/>
    <property type="molecule type" value="Genomic_DNA"/>
</dbReference>
<accession>A0A5C5ZPK7</accession>
<keyword evidence="1" id="KW-0732">Signal</keyword>